<feature type="transmembrane region" description="Helical" evidence="1">
    <location>
        <begin position="140"/>
        <end position="160"/>
    </location>
</feature>
<dbReference type="Proteomes" id="UP000018721">
    <property type="component" value="Unassembled WGS sequence"/>
</dbReference>
<dbReference type="PANTHER" id="PTHR34615">
    <property type="entry name" value="PX DOMAIN-CONTAINING PROTEIN"/>
    <property type="match status" value="1"/>
</dbReference>
<evidence type="ECO:0000313" key="2">
    <source>
        <dbReference type="EMBL" id="ETI44149.1"/>
    </source>
</evidence>
<dbReference type="AlphaFoldDB" id="V9EY12"/>
<dbReference type="OrthoDB" id="120686at2759"/>
<evidence type="ECO:0000256" key="1">
    <source>
        <dbReference type="SAM" id="Phobius"/>
    </source>
</evidence>
<protein>
    <submittedName>
        <fullName evidence="2">Uncharacterized protein</fullName>
    </submittedName>
</protein>
<keyword evidence="1" id="KW-0812">Transmembrane</keyword>
<dbReference type="EMBL" id="ANIZ01001915">
    <property type="protein sequence ID" value="ETI44149.1"/>
    <property type="molecule type" value="Genomic_DNA"/>
</dbReference>
<name>V9EY12_PHYNI</name>
<evidence type="ECO:0000313" key="3">
    <source>
        <dbReference type="Proteomes" id="UP000018721"/>
    </source>
</evidence>
<sequence length="219" mass="25316">MESDSDDDIFEERHVAREMLDVSRSKRLHGDLVTASRLRHYGIALLCDKGPQFSIPRVRFDIDVVTDDACPLFYRFTQRQIRRLQALFGLPEVILTGSSSRVCCTGLEGLCITLHRLSYPSRWFELSSIYGRWPSAFSSIFYYVIGLINTKYTWIAYIWLNLDCRSFVKLYMTMVLSWIVSGDSSMGQYETFADHQELELKEASIMDTRENTGSNSRQS</sequence>
<reference evidence="2 3" key="1">
    <citation type="submission" date="2013-11" db="EMBL/GenBank/DDBJ databases">
        <title>The Genome Sequence of Phytophthora parasitica P1569.</title>
        <authorList>
            <consortium name="The Broad Institute Genomics Platform"/>
            <person name="Russ C."/>
            <person name="Tyler B."/>
            <person name="Panabieres F."/>
            <person name="Shan W."/>
            <person name="Tripathy S."/>
            <person name="Grunwald N."/>
            <person name="Machado M."/>
            <person name="Johnson C.S."/>
            <person name="Arredondo F."/>
            <person name="Hong C."/>
            <person name="Coffey M."/>
            <person name="Young S.K."/>
            <person name="Zeng Q."/>
            <person name="Gargeya S."/>
            <person name="Fitzgerald M."/>
            <person name="Abouelleil A."/>
            <person name="Alvarado L."/>
            <person name="Chapman S.B."/>
            <person name="Gainer-Dewar J."/>
            <person name="Goldberg J."/>
            <person name="Griggs A."/>
            <person name="Gujja S."/>
            <person name="Hansen M."/>
            <person name="Howarth C."/>
            <person name="Imamovic A."/>
            <person name="Ireland A."/>
            <person name="Larimer J."/>
            <person name="McCowan C."/>
            <person name="Murphy C."/>
            <person name="Pearson M."/>
            <person name="Poon T.W."/>
            <person name="Priest M."/>
            <person name="Roberts A."/>
            <person name="Saif S."/>
            <person name="Shea T."/>
            <person name="Sykes S."/>
            <person name="Wortman J."/>
            <person name="Nusbaum C."/>
            <person name="Birren B."/>
        </authorList>
    </citation>
    <scope>NUCLEOTIDE SEQUENCE [LARGE SCALE GENOMIC DNA]</scope>
    <source>
        <strain evidence="2 3">P1569</strain>
    </source>
</reference>
<dbReference type="PANTHER" id="PTHR34615:SF1">
    <property type="entry name" value="PX DOMAIN-CONTAINING PROTEIN"/>
    <property type="match status" value="1"/>
</dbReference>
<dbReference type="eggNOG" id="ENOG502RGR3">
    <property type="taxonomic scope" value="Eukaryota"/>
</dbReference>
<proteinExistence type="predicted"/>
<gene>
    <name evidence="2" type="ORF">F443_11132</name>
</gene>
<organism evidence="2 3">
    <name type="scientific">Phytophthora nicotianae P1569</name>
    <dbReference type="NCBI Taxonomy" id="1317065"/>
    <lineage>
        <taxon>Eukaryota</taxon>
        <taxon>Sar</taxon>
        <taxon>Stramenopiles</taxon>
        <taxon>Oomycota</taxon>
        <taxon>Peronosporomycetes</taxon>
        <taxon>Peronosporales</taxon>
        <taxon>Peronosporaceae</taxon>
        <taxon>Phytophthora</taxon>
    </lineage>
</organism>
<comment type="caution">
    <text evidence="2">The sequence shown here is derived from an EMBL/GenBank/DDBJ whole genome shotgun (WGS) entry which is preliminary data.</text>
</comment>
<dbReference type="HOGENOM" id="CLU_1263742_0_0_1"/>
<keyword evidence="1" id="KW-1133">Transmembrane helix</keyword>
<accession>V9EY12</accession>
<keyword evidence="3" id="KW-1185">Reference proteome</keyword>
<keyword evidence="1" id="KW-0472">Membrane</keyword>